<dbReference type="Proteomes" id="UP001055879">
    <property type="component" value="Linkage Group LG12"/>
</dbReference>
<proteinExistence type="predicted"/>
<organism evidence="1 2">
    <name type="scientific">Arctium lappa</name>
    <name type="common">Greater burdock</name>
    <name type="synonym">Lappa major</name>
    <dbReference type="NCBI Taxonomy" id="4217"/>
    <lineage>
        <taxon>Eukaryota</taxon>
        <taxon>Viridiplantae</taxon>
        <taxon>Streptophyta</taxon>
        <taxon>Embryophyta</taxon>
        <taxon>Tracheophyta</taxon>
        <taxon>Spermatophyta</taxon>
        <taxon>Magnoliopsida</taxon>
        <taxon>eudicotyledons</taxon>
        <taxon>Gunneridae</taxon>
        <taxon>Pentapetalae</taxon>
        <taxon>asterids</taxon>
        <taxon>campanulids</taxon>
        <taxon>Asterales</taxon>
        <taxon>Asteraceae</taxon>
        <taxon>Carduoideae</taxon>
        <taxon>Cardueae</taxon>
        <taxon>Arctiinae</taxon>
        <taxon>Arctium</taxon>
    </lineage>
</organism>
<sequence length="262" mass="29922">MQEVLCEPDINFFAQFAPHFNWPQSMDSFLDSLSRLNFNDYGHLGNSGVIERISKALMSFISLLVIRPNDMPEPFMMLTDTDNYVVCGNFQFLFCRLEKLSSSFAAENNDDTNLQQDSLHLQKVYRQSYGTIQLCKQGSNSTIQEGNLNEYLQDEQNVAGGSILVTPEENRLLWKVFKDAKSRRNRNRFKWDIKLEDATSFIRSNIIYHGYIKAYEGSLTSKGSGVTLFVSNIRDANSPRKDLRKLAEGDAIEPSCLSCSYE</sequence>
<dbReference type="EMBL" id="CM042058">
    <property type="protein sequence ID" value="KAI3684938.1"/>
    <property type="molecule type" value="Genomic_DNA"/>
</dbReference>
<protein>
    <submittedName>
        <fullName evidence="1">Uncharacterized protein</fullName>
    </submittedName>
</protein>
<comment type="caution">
    <text evidence="1">The sequence shown here is derived from an EMBL/GenBank/DDBJ whole genome shotgun (WGS) entry which is preliminary data.</text>
</comment>
<evidence type="ECO:0000313" key="2">
    <source>
        <dbReference type="Proteomes" id="UP001055879"/>
    </source>
</evidence>
<evidence type="ECO:0000313" key="1">
    <source>
        <dbReference type="EMBL" id="KAI3684938.1"/>
    </source>
</evidence>
<reference evidence="2" key="1">
    <citation type="journal article" date="2022" name="Mol. Ecol. Resour.">
        <title>The genomes of chicory, endive, great burdock and yacon provide insights into Asteraceae palaeo-polyploidization history and plant inulin production.</title>
        <authorList>
            <person name="Fan W."/>
            <person name="Wang S."/>
            <person name="Wang H."/>
            <person name="Wang A."/>
            <person name="Jiang F."/>
            <person name="Liu H."/>
            <person name="Zhao H."/>
            <person name="Xu D."/>
            <person name="Zhang Y."/>
        </authorList>
    </citation>
    <scope>NUCLEOTIDE SEQUENCE [LARGE SCALE GENOMIC DNA]</scope>
    <source>
        <strain evidence="2">cv. Niubang</strain>
    </source>
</reference>
<keyword evidence="2" id="KW-1185">Reference proteome</keyword>
<name>A0ACB8YI23_ARCLA</name>
<gene>
    <name evidence="1" type="ORF">L6452_34167</name>
</gene>
<accession>A0ACB8YI23</accession>
<reference evidence="1 2" key="2">
    <citation type="journal article" date="2022" name="Mol. Ecol. Resour.">
        <title>The genomes of chicory, endive, great burdock and yacon provide insights into Asteraceae paleo-polyploidization history and plant inulin production.</title>
        <authorList>
            <person name="Fan W."/>
            <person name="Wang S."/>
            <person name="Wang H."/>
            <person name="Wang A."/>
            <person name="Jiang F."/>
            <person name="Liu H."/>
            <person name="Zhao H."/>
            <person name="Xu D."/>
            <person name="Zhang Y."/>
        </authorList>
    </citation>
    <scope>NUCLEOTIDE SEQUENCE [LARGE SCALE GENOMIC DNA]</scope>
    <source>
        <strain evidence="2">cv. Niubang</strain>
    </source>
</reference>